<dbReference type="PROSITE" id="PS51742">
    <property type="entry name" value="PPC"/>
    <property type="match status" value="1"/>
</dbReference>
<keyword evidence="2 4" id="KW-0238">DNA-binding</keyword>
<evidence type="ECO:0000256" key="4">
    <source>
        <dbReference type="RuleBase" id="RU367031"/>
    </source>
</evidence>
<dbReference type="GO" id="GO:0003680">
    <property type="term" value="F:minor groove of adenine-thymine-rich DNA binding"/>
    <property type="evidence" value="ECO:0007669"/>
    <property type="project" value="UniProtKB-UniRule"/>
</dbReference>
<comment type="subcellular location">
    <subcellularLocation>
        <location evidence="4">Nucleus</location>
    </subcellularLocation>
</comment>
<dbReference type="CDD" id="cd11378">
    <property type="entry name" value="DUF296"/>
    <property type="match status" value="1"/>
</dbReference>
<dbReference type="InterPro" id="IPR005175">
    <property type="entry name" value="PPC_dom"/>
</dbReference>
<dbReference type="SUPFAM" id="SSF117856">
    <property type="entry name" value="AF0104/ALDC/Ptd012-like"/>
    <property type="match status" value="1"/>
</dbReference>
<evidence type="ECO:0000256" key="5">
    <source>
        <dbReference type="SAM" id="MobiDB-lite"/>
    </source>
</evidence>
<keyword evidence="4" id="KW-0539">Nucleus</keyword>
<comment type="function">
    <text evidence="4">Transcription factor that specifically binds AT-rich DNA sequences related to the nuclear matrix attachment regions (MARs).</text>
</comment>
<keyword evidence="3 4" id="KW-0804">Transcription</keyword>
<feature type="compositionally biased region" description="Polar residues" evidence="5">
    <location>
        <begin position="284"/>
        <end position="300"/>
    </location>
</feature>
<organism evidence="7 8">
    <name type="scientific">Nyssa sinensis</name>
    <dbReference type="NCBI Taxonomy" id="561372"/>
    <lineage>
        <taxon>Eukaryota</taxon>
        <taxon>Viridiplantae</taxon>
        <taxon>Streptophyta</taxon>
        <taxon>Embryophyta</taxon>
        <taxon>Tracheophyta</taxon>
        <taxon>Spermatophyta</taxon>
        <taxon>Magnoliopsida</taxon>
        <taxon>eudicotyledons</taxon>
        <taxon>Gunneridae</taxon>
        <taxon>Pentapetalae</taxon>
        <taxon>asterids</taxon>
        <taxon>Cornales</taxon>
        <taxon>Nyssaceae</taxon>
        <taxon>Nyssa</taxon>
    </lineage>
</organism>
<evidence type="ECO:0000256" key="2">
    <source>
        <dbReference type="ARBA" id="ARBA00023125"/>
    </source>
</evidence>
<sequence length="316" mass="33231">MEGTEAMSLGVTVIGAEAPSNYHVAARTENSTQVAGATVTGECGVGRNDRKEEESQFHLPLVTSPAGKRGRGRPVGSENKQRHKVGWDNLGDSVACSAGANFMPHMITVNAGEDVTMKIISFSQQGPRAICIISAVGSISNVTLRQPDSSGGTLTYEGRFDILQLSGSFTPTDIGGSQFSRTGGMSITLASPDGRVVGGTLGGLLIAASPVQVVVGSFLLSSQNENKPKKLKTDHSKVVTTSPGSAATTLHTFNMEKEPFNAQEQQNSASQKPNVATDNWATMQDSRKSATATDNWATMQDSRKSATDINISLLGE</sequence>
<dbReference type="AlphaFoldDB" id="A0A5J4ZDR9"/>
<dbReference type="PANTHER" id="PTHR31500:SF96">
    <property type="entry name" value="AT-HOOK MOTIF NUCLEAR-LOCALIZED PROTEIN 7"/>
    <property type="match status" value="1"/>
</dbReference>
<accession>A0A5J4ZDR9</accession>
<evidence type="ECO:0000313" key="8">
    <source>
        <dbReference type="Proteomes" id="UP000325577"/>
    </source>
</evidence>
<dbReference type="Gene3D" id="3.30.1330.80">
    <property type="entry name" value="Hypothetical protein, similar to alpha- acetolactate decarboxylase, domain 2"/>
    <property type="match status" value="1"/>
</dbReference>
<dbReference type="EMBL" id="CM018052">
    <property type="protein sequence ID" value="KAA8515944.1"/>
    <property type="molecule type" value="Genomic_DNA"/>
</dbReference>
<reference evidence="7 8" key="1">
    <citation type="submission" date="2019-09" db="EMBL/GenBank/DDBJ databases">
        <title>A chromosome-level genome assembly of the Chinese tupelo Nyssa sinensis.</title>
        <authorList>
            <person name="Yang X."/>
            <person name="Kang M."/>
            <person name="Yang Y."/>
            <person name="Xiong H."/>
            <person name="Wang M."/>
            <person name="Zhang Z."/>
            <person name="Wang Z."/>
            <person name="Wu H."/>
            <person name="Ma T."/>
            <person name="Liu J."/>
            <person name="Xi Z."/>
        </authorList>
    </citation>
    <scope>NUCLEOTIDE SEQUENCE [LARGE SCALE GENOMIC DNA]</scope>
    <source>
        <strain evidence="7">J267</strain>
        <tissue evidence="7">Leaf</tissue>
    </source>
</reference>
<dbReference type="Proteomes" id="UP000325577">
    <property type="component" value="Linkage Group LG9"/>
</dbReference>
<keyword evidence="1 4" id="KW-0805">Transcription regulation</keyword>
<gene>
    <name evidence="7" type="ORF">F0562_019123</name>
</gene>
<feature type="region of interest" description="Disordered" evidence="5">
    <location>
        <begin position="284"/>
        <end position="316"/>
    </location>
</feature>
<dbReference type="PANTHER" id="PTHR31500">
    <property type="entry name" value="AT-HOOK MOTIF NUCLEAR-LOCALIZED PROTEIN 9"/>
    <property type="match status" value="1"/>
</dbReference>
<keyword evidence="8" id="KW-1185">Reference proteome</keyword>
<feature type="region of interest" description="Disordered" evidence="5">
    <location>
        <begin position="48"/>
        <end position="83"/>
    </location>
</feature>
<proteinExistence type="predicted"/>
<evidence type="ECO:0000259" key="6">
    <source>
        <dbReference type="PROSITE" id="PS51742"/>
    </source>
</evidence>
<dbReference type="Pfam" id="PF03479">
    <property type="entry name" value="PCC"/>
    <property type="match status" value="1"/>
</dbReference>
<name>A0A5J4ZDR9_9ASTE</name>
<dbReference type="OrthoDB" id="2014829at2759"/>
<dbReference type="InterPro" id="IPR039605">
    <property type="entry name" value="AHL"/>
</dbReference>
<evidence type="ECO:0000313" key="7">
    <source>
        <dbReference type="EMBL" id="KAA8515944.1"/>
    </source>
</evidence>
<evidence type="ECO:0000256" key="1">
    <source>
        <dbReference type="ARBA" id="ARBA00023015"/>
    </source>
</evidence>
<dbReference type="GO" id="GO:0005634">
    <property type="term" value="C:nucleus"/>
    <property type="evidence" value="ECO:0007669"/>
    <property type="project" value="UniProtKB-SubCell"/>
</dbReference>
<evidence type="ECO:0000256" key="3">
    <source>
        <dbReference type="ARBA" id="ARBA00023163"/>
    </source>
</evidence>
<feature type="domain" description="PPC" evidence="6">
    <location>
        <begin position="99"/>
        <end position="241"/>
    </location>
</feature>
<protein>
    <recommendedName>
        <fullName evidence="4">AT-hook motif nuclear-localized protein</fullName>
    </recommendedName>
</protein>
<comment type="domain">
    <text evidence="4">The PPC domain mediates interactions between AHL proteins.</text>
</comment>